<dbReference type="AlphaFoldDB" id="A0ABD0UH58"/>
<reference evidence="2 3" key="1">
    <citation type="journal article" date="2024" name="Plant Biotechnol. J.">
        <title>Dendrobium thyrsiflorum genome and its molecular insights into genes involved in important horticultural traits.</title>
        <authorList>
            <person name="Chen B."/>
            <person name="Wang J.Y."/>
            <person name="Zheng P.J."/>
            <person name="Li K.L."/>
            <person name="Liang Y.M."/>
            <person name="Chen X.F."/>
            <person name="Zhang C."/>
            <person name="Zhao X."/>
            <person name="He X."/>
            <person name="Zhang G.Q."/>
            <person name="Liu Z.J."/>
            <person name="Xu Q."/>
        </authorList>
    </citation>
    <scope>NUCLEOTIDE SEQUENCE [LARGE SCALE GENOMIC DNA]</scope>
    <source>
        <strain evidence="2">GZMU011</strain>
    </source>
</reference>
<evidence type="ECO:0000313" key="3">
    <source>
        <dbReference type="Proteomes" id="UP001552299"/>
    </source>
</evidence>
<keyword evidence="3" id="KW-1185">Reference proteome</keyword>
<name>A0ABD0UH58_DENTH</name>
<dbReference type="EMBL" id="JANQDX010000016">
    <property type="protein sequence ID" value="KAL0909657.1"/>
    <property type="molecule type" value="Genomic_DNA"/>
</dbReference>
<keyword evidence="1" id="KW-1133">Transmembrane helix</keyword>
<evidence type="ECO:0000256" key="1">
    <source>
        <dbReference type="SAM" id="Phobius"/>
    </source>
</evidence>
<sequence length="114" mass="12485">MGEKEAEWGSCEWGISEQSLKGAWTKCRGRISCSKLRFWVLVFAQNRVLGLEDAVDDENLVNGCLNCGLTWLDFAVLGAAGLSAVGFPLLAVFPHAVVLLFSYYWLLVFPAVAA</sequence>
<accession>A0ABD0UH58</accession>
<evidence type="ECO:0000313" key="2">
    <source>
        <dbReference type="EMBL" id="KAL0909657.1"/>
    </source>
</evidence>
<keyword evidence="1" id="KW-0472">Membrane</keyword>
<feature type="transmembrane region" description="Helical" evidence="1">
    <location>
        <begin position="92"/>
        <end position="113"/>
    </location>
</feature>
<gene>
    <name evidence="2" type="ORF">M5K25_020544</name>
</gene>
<keyword evidence="1" id="KW-0812">Transmembrane</keyword>
<proteinExistence type="predicted"/>
<protein>
    <submittedName>
        <fullName evidence="2">Uncharacterized protein</fullName>
    </submittedName>
</protein>
<organism evidence="2 3">
    <name type="scientific">Dendrobium thyrsiflorum</name>
    <name type="common">Pinecone-like raceme dendrobium</name>
    <name type="synonym">Orchid</name>
    <dbReference type="NCBI Taxonomy" id="117978"/>
    <lineage>
        <taxon>Eukaryota</taxon>
        <taxon>Viridiplantae</taxon>
        <taxon>Streptophyta</taxon>
        <taxon>Embryophyta</taxon>
        <taxon>Tracheophyta</taxon>
        <taxon>Spermatophyta</taxon>
        <taxon>Magnoliopsida</taxon>
        <taxon>Liliopsida</taxon>
        <taxon>Asparagales</taxon>
        <taxon>Orchidaceae</taxon>
        <taxon>Epidendroideae</taxon>
        <taxon>Malaxideae</taxon>
        <taxon>Dendrobiinae</taxon>
        <taxon>Dendrobium</taxon>
    </lineage>
</organism>
<comment type="caution">
    <text evidence="2">The sequence shown here is derived from an EMBL/GenBank/DDBJ whole genome shotgun (WGS) entry which is preliminary data.</text>
</comment>
<dbReference type="Proteomes" id="UP001552299">
    <property type="component" value="Unassembled WGS sequence"/>
</dbReference>